<feature type="non-terminal residue" evidence="2">
    <location>
        <position position="69"/>
    </location>
</feature>
<dbReference type="AlphaFoldDB" id="A0AAV5TSR0"/>
<keyword evidence="3" id="KW-1185">Reference proteome</keyword>
<feature type="transmembrane region" description="Helical" evidence="1">
    <location>
        <begin position="46"/>
        <end position="63"/>
    </location>
</feature>
<sequence length="69" mass="7700">TRAHPGLHIMRDKRSYQNAPVAKRGVVDAVFAPAENIADKLPMGQVLVRAFLFFIHVFHIILAETCSLT</sequence>
<protein>
    <submittedName>
        <fullName evidence="2">Uncharacterized protein</fullName>
    </submittedName>
</protein>
<dbReference type="Proteomes" id="UP001432027">
    <property type="component" value="Unassembled WGS sequence"/>
</dbReference>
<evidence type="ECO:0000313" key="2">
    <source>
        <dbReference type="EMBL" id="GMS97068.1"/>
    </source>
</evidence>
<accession>A0AAV5TSR0</accession>
<keyword evidence="1" id="KW-0472">Membrane</keyword>
<organism evidence="2 3">
    <name type="scientific">Pristionchus entomophagus</name>
    <dbReference type="NCBI Taxonomy" id="358040"/>
    <lineage>
        <taxon>Eukaryota</taxon>
        <taxon>Metazoa</taxon>
        <taxon>Ecdysozoa</taxon>
        <taxon>Nematoda</taxon>
        <taxon>Chromadorea</taxon>
        <taxon>Rhabditida</taxon>
        <taxon>Rhabditina</taxon>
        <taxon>Diplogasteromorpha</taxon>
        <taxon>Diplogasteroidea</taxon>
        <taxon>Neodiplogasteridae</taxon>
        <taxon>Pristionchus</taxon>
    </lineage>
</organism>
<name>A0AAV5TSR0_9BILA</name>
<feature type="non-terminal residue" evidence="2">
    <location>
        <position position="1"/>
    </location>
</feature>
<keyword evidence="1" id="KW-1133">Transmembrane helix</keyword>
<reference evidence="2" key="1">
    <citation type="submission" date="2023-10" db="EMBL/GenBank/DDBJ databases">
        <title>Genome assembly of Pristionchus species.</title>
        <authorList>
            <person name="Yoshida K."/>
            <person name="Sommer R.J."/>
        </authorList>
    </citation>
    <scope>NUCLEOTIDE SEQUENCE</scope>
    <source>
        <strain evidence="2">RS0144</strain>
    </source>
</reference>
<gene>
    <name evidence="2" type="ORF">PENTCL1PPCAC_19243</name>
</gene>
<evidence type="ECO:0000313" key="3">
    <source>
        <dbReference type="Proteomes" id="UP001432027"/>
    </source>
</evidence>
<dbReference type="EMBL" id="BTSX01000004">
    <property type="protein sequence ID" value="GMS97068.1"/>
    <property type="molecule type" value="Genomic_DNA"/>
</dbReference>
<comment type="caution">
    <text evidence="2">The sequence shown here is derived from an EMBL/GenBank/DDBJ whole genome shotgun (WGS) entry which is preliminary data.</text>
</comment>
<proteinExistence type="predicted"/>
<evidence type="ECO:0000256" key="1">
    <source>
        <dbReference type="SAM" id="Phobius"/>
    </source>
</evidence>
<keyword evidence="1" id="KW-0812">Transmembrane</keyword>